<evidence type="ECO:0000313" key="2">
    <source>
        <dbReference type="Proteomes" id="UP000183653"/>
    </source>
</evidence>
<name>A0A1H2G2A7_9PSED</name>
<dbReference type="Proteomes" id="UP000183653">
    <property type="component" value="Chromosome I"/>
</dbReference>
<protein>
    <submittedName>
        <fullName evidence="1">Uncharacterized protein</fullName>
    </submittedName>
</protein>
<gene>
    <name evidence="1" type="ORF">SAMN04490197_3186</name>
</gene>
<proteinExistence type="predicted"/>
<keyword evidence="2" id="KW-1185">Reference proteome</keyword>
<dbReference type="AlphaFoldDB" id="A0A1H2G2A7"/>
<organism evidence="1 2">
    <name type="scientific">Pseudomonas orientalis</name>
    <dbReference type="NCBI Taxonomy" id="76758"/>
    <lineage>
        <taxon>Bacteria</taxon>
        <taxon>Pseudomonadati</taxon>
        <taxon>Pseudomonadota</taxon>
        <taxon>Gammaproteobacteria</taxon>
        <taxon>Pseudomonadales</taxon>
        <taxon>Pseudomonadaceae</taxon>
        <taxon>Pseudomonas</taxon>
    </lineage>
</organism>
<reference evidence="1 2" key="1">
    <citation type="submission" date="2016-10" db="EMBL/GenBank/DDBJ databases">
        <authorList>
            <person name="Varghese N."/>
            <person name="Submissions S."/>
        </authorList>
    </citation>
    <scope>NUCLEOTIDE SEQUENCE [LARGE SCALE GENOMIC DNA]</scope>
    <source>
        <strain evidence="1 2">BS2775</strain>
    </source>
</reference>
<accession>A0A1H2G2A7</accession>
<evidence type="ECO:0000313" key="1">
    <source>
        <dbReference type="EMBL" id="SDU13782.1"/>
    </source>
</evidence>
<sequence length="74" mass="8199">MIGLREDQQMKVRMVTFLINATVHCRSELAREKCKDAAFKQVPRVIVDDFREQARSYRGVVKSAAGSAASKAAG</sequence>
<dbReference type="EMBL" id="LT629782">
    <property type="protein sequence ID" value="SDU13782.1"/>
    <property type="molecule type" value="Genomic_DNA"/>
</dbReference>